<evidence type="ECO:0000313" key="2">
    <source>
        <dbReference type="EMBL" id="OAY31023.1"/>
    </source>
</evidence>
<dbReference type="PANTHER" id="PTHR33781">
    <property type="entry name" value="PROTEIN PHYTOCHROME KINASE SUBSTRATE 1-RELATED"/>
    <property type="match status" value="1"/>
</dbReference>
<feature type="compositionally biased region" description="Basic and acidic residues" evidence="1">
    <location>
        <begin position="401"/>
        <end position="413"/>
    </location>
</feature>
<proteinExistence type="predicted"/>
<name>A0A2C9UJT3_MANES</name>
<accession>A0A2C9UJT3</accession>
<sequence length="413" mass="45647">MDGESKSTDLPDLRDASFAYLTAVQQNYVLKLTETAEFPTPDIISTQETSIQKNSEKTKPGEGEITVFGAEEYFNMKLDDESAGNTDANGGKYPHEKIENGDELHLSRPKSRKKRVNGRWFFPGFACNGSCFHGKSVYLDKSIPHGDLQVAGDPIMLEGAKQSRSRLPVKDEFRRPSLEKTSTGSNGEDCLVLSTVNSAVQNLVVKGQKQKSLEEDPRKSLDVFGSHMVKREDIVSNLERKLSVLTWDAIPFPKARNLPTTSASSQVYEEAESDASSDLFEIENISCSTQPPFRKQTSDGLSGCMTPPSRYEPSETSIEWSVVTASAADFSAVSDYHEKKPAEISIKSAGLTSSPRTRRPKSLLGCTNEKAIEVAESAYKRNEKTKPHLHHQTSMPVTRKLPADSKVKDFAFP</sequence>
<dbReference type="EMBL" id="CM004400">
    <property type="protein sequence ID" value="OAY31023.1"/>
    <property type="molecule type" value="Genomic_DNA"/>
</dbReference>
<organism evidence="2">
    <name type="scientific">Manihot esculenta</name>
    <name type="common">Cassava</name>
    <name type="synonym">Jatropha manihot</name>
    <dbReference type="NCBI Taxonomy" id="3983"/>
    <lineage>
        <taxon>Eukaryota</taxon>
        <taxon>Viridiplantae</taxon>
        <taxon>Streptophyta</taxon>
        <taxon>Embryophyta</taxon>
        <taxon>Tracheophyta</taxon>
        <taxon>Spermatophyta</taxon>
        <taxon>Magnoliopsida</taxon>
        <taxon>eudicotyledons</taxon>
        <taxon>Gunneridae</taxon>
        <taxon>Pentapetalae</taxon>
        <taxon>rosids</taxon>
        <taxon>fabids</taxon>
        <taxon>Malpighiales</taxon>
        <taxon>Euphorbiaceae</taxon>
        <taxon>Crotonoideae</taxon>
        <taxon>Manihoteae</taxon>
        <taxon>Manihot</taxon>
    </lineage>
</organism>
<evidence type="ECO:0000256" key="1">
    <source>
        <dbReference type="SAM" id="MobiDB-lite"/>
    </source>
</evidence>
<feature type="region of interest" description="Disordered" evidence="1">
    <location>
        <begin position="291"/>
        <end position="310"/>
    </location>
</feature>
<dbReference type="InterPro" id="IPR039615">
    <property type="entry name" value="PKS"/>
</dbReference>
<reference evidence="2" key="1">
    <citation type="submission" date="2016-02" db="EMBL/GenBank/DDBJ databases">
        <title>WGS assembly of Manihot esculenta.</title>
        <authorList>
            <person name="Bredeson J.V."/>
            <person name="Prochnik S.E."/>
            <person name="Lyons J.B."/>
            <person name="Schmutz J."/>
            <person name="Grimwood J."/>
            <person name="Vrebalov J."/>
            <person name="Bart R.S."/>
            <person name="Amuge T."/>
            <person name="Ferguson M.E."/>
            <person name="Green R."/>
            <person name="Putnam N."/>
            <person name="Stites J."/>
            <person name="Rounsley S."/>
            <person name="Rokhsar D.S."/>
        </authorList>
    </citation>
    <scope>NUCLEOTIDE SEQUENCE [LARGE SCALE GENOMIC DNA]</scope>
    <source>
        <tissue evidence="2">Leaf</tissue>
    </source>
</reference>
<protein>
    <submittedName>
        <fullName evidence="2">Uncharacterized protein</fullName>
    </submittedName>
</protein>
<dbReference type="STRING" id="3983.A0A2C9UJT3"/>
<dbReference type="PANTHER" id="PTHR33781:SF3">
    <property type="entry name" value="PROTEIN PHYTOCHROME KINASE SUBSTRATE 3"/>
    <property type="match status" value="1"/>
</dbReference>
<feature type="region of interest" description="Disordered" evidence="1">
    <location>
        <begin position="379"/>
        <end position="413"/>
    </location>
</feature>
<dbReference type="AlphaFoldDB" id="A0A2C9UJT3"/>
<gene>
    <name evidence="2" type="ORF">MANES_14G077400</name>
</gene>
<dbReference type="GO" id="GO:0009638">
    <property type="term" value="P:phototropism"/>
    <property type="evidence" value="ECO:0007669"/>
    <property type="project" value="InterPro"/>
</dbReference>